<organism evidence="6">
    <name type="scientific">Mesorhizobium sp. WSM2240</name>
    <dbReference type="NCBI Taxonomy" id="3228851"/>
    <lineage>
        <taxon>Bacteria</taxon>
        <taxon>Pseudomonadati</taxon>
        <taxon>Pseudomonadota</taxon>
        <taxon>Alphaproteobacteria</taxon>
        <taxon>Hyphomicrobiales</taxon>
        <taxon>Phyllobacteriaceae</taxon>
        <taxon>Mesorhizobium</taxon>
    </lineage>
</organism>
<dbReference type="EMBL" id="CP159253">
    <property type="protein sequence ID" value="XCG46689.1"/>
    <property type="molecule type" value="Genomic_DNA"/>
</dbReference>
<keyword evidence="3" id="KW-0378">Hydrolase</keyword>
<dbReference type="Pfam" id="PF00877">
    <property type="entry name" value="NLPC_P60"/>
    <property type="match status" value="1"/>
</dbReference>
<dbReference type="RefSeq" id="WP_353645773.1">
    <property type="nucleotide sequence ID" value="NZ_CP159253.1"/>
</dbReference>
<keyword evidence="4" id="KW-0788">Thiol protease</keyword>
<evidence type="ECO:0000256" key="4">
    <source>
        <dbReference type="ARBA" id="ARBA00022807"/>
    </source>
</evidence>
<evidence type="ECO:0000256" key="2">
    <source>
        <dbReference type="ARBA" id="ARBA00022670"/>
    </source>
</evidence>
<reference evidence="6" key="1">
    <citation type="submission" date="2024-06" db="EMBL/GenBank/DDBJ databases">
        <title>Mesorhizobium karijinii sp. nov., a symbiont of the iconic Swainsona formosa from arid Australia.</title>
        <authorList>
            <person name="Hill Y.J."/>
            <person name="Watkin E.L.J."/>
            <person name="O'Hara G.W."/>
            <person name="Terpolilli J."/>
            <person name="Tye M.L."/>
            <person name="Kohlmeier M.G."/>
        </authorList>
    </citation>
    <scope>NUCLEOTIDE SEQUENCE</scope>
    <source>
        <strain evidence="6">WSM2240</strain>
    </source>
</reference>
<comment type="similarity">
    <text evidence="1">Belongs to the peptidase C40 family.</text>
</comment>
<dbReference type="InterPro" id="IPR038765">
    <property type="entry name" value="Papain-like_cys_pep_sf"/>
</dbReference>
<evidence type="ECO:0000256" key="1">
    <source>
        <dbReference type="ARBA" id="ARBA00007074"/>
    </source>
</evidence>
<gene>
    <name evidence="6" type="ORF">ABVK50_15320</name>
</gene>
<evidence type="ECO:0000313" key="6">
    <source>
        <dbReference type="EMBL" id="XCG46689.1"/>
    </source>
</evidence>
<dbReference type="GO" id="GO:0006508">
    <property type="term" value="P:proteolysis"/>
    <property type="evidence" value="ECO:0007669"/>
    <property type="project" value="UniProtKB-KW"/>
</dbReference>
<dbReference type="SUPFAM" id="SSF54001">
    <property type="entry name" value="Cysteine proteinases"/>
    <property type="match status" value="1"/>
</dbReference>
<keyword evidence="2" id="KW-0645">Protease</keyword>
<dbReference type="AlphaFoldDB" id="A0AAU8CJ20"/>
<feature type="domain" description="NlpC/P60" evidence="5">
    <location>
        <begin position="8"/>
        <end position="108"/>
    </location>
</feature>
<name>A0AAU8CJ20_9HYPH</name>
<protein>
    <submittedName>
        <fullName evidence="6">NlpC/P60 family protein</fullName>
    </submittedName>
</protein>
<accession>A0AAU8CJ20</accession>
<dbReference type="InterPro" id="IPR000064">
    <property type="entry name" value="NLP_P60_dom"/>
</dbReference>
<evidence type="ECO:0000256" key="3">
    <source>
        <dbReference type="ARBA" id="ARBA00022801"/>
    </source>
</evidence>
<proteinExistence type="inferred from homology"/>
<dbReference type="Gene3D" id="3.90.1720.10">
    <property type="entry name" value="endopeptidase domain like (from Nostoc punctiforme)"/>
    <property type="match status" value="1"/>
</dbReference>
<sequence length="169" mass="19541">MNYKHLLGRKFIWQQQDCYALLRDFYRDVFQIELPNYARPDDFWQTGLNLFFDSSRDAGFYELNVHPSQYKFGDVVVSAIDSGFGNHCAIFVENGRIIHHLYNRLSEGPVPFKGLVRNTCVGVYRHKDVPDLAVLETEVADIRSFLSPKKQKLLDELRATHSGPQSETN</sequence>
<dbReference type="GO" id="GO:0008234">
    <property type="term" value="F:cysteine-type peptidase activity"/>
    <property type="evidence" value="ECO:0007669"/>
    <property type="project" value="UniProtKB-KW"/>
</dbReference>
<evidence type="ECO:0000259" key="5">
    <source>
        <dbReference type="Pfam" id="PF00877"/>
    </source>
</evidence>